<name>A0A0F9IYP1_9ZZZZ</name>
<accession>A0A0F9IYP1</accession>
<protein>
    <submittedName>
        <fullName evidence="1">Uncharacterized protein</fullName>
    </submittedName>
</protein>
<proteinExistence type="predicted"/>
<comment type="caution">
    <text evidence="1">The sequence shown here is derived from an EMBL/GenBank/DDBJ whole genome shotgun (WGS) entry which is preliminary data.</text>
</comment>
<dbReference type="EMBL" id="LAZR01019543">
    <property type="protein sequence ID" value="KKL92152.1"/>
    <property type="molecule type" value="Genomic_DNA"/>
</dbReference>
<dbReference type="AlphaFoldDB" id="A0A0F9IYP1"/>
<gene>
    <name evidence="1" type="ORF">LCGC14_1887520</name>
</gene>
<evidence type="ECO:0000313" key="1">
    <source>
        <dbReference type="EMBL" id="KKL92152.1"/>
    </source>
</evidence>
<organism evidence="1">
    <name type="scientific">marine sediment metagenome</name>
    <dbReference type="NCBI Taxonomy" id="412755"/>
    <lineage>
        <taxon>unclassified sequences</taxon>
        <taxon>metagenomes</taxon>
        <taxon>ecological metagenomes</taxon>
    </lineage>
</organism>
<sequence>MIVLTKIDGNQIAVDPEKTFFARRIPEQKRTAITCFIEAPGGARSKSFNVTETPEAIKKLAGTGIVLTNIGKKSGLWLRLKYILYADEMAGETPATNVFYTNGQYKQEFKVQETAADIQKLCDAE</sequence>
<reference evidence="1" key="1">
    <citation type="journal article" date="2015" name="Nature">
        <title>Complex archaea that bridge the gap between prokaryotes and eukaryotes.</title>
        <authorList>
            <person name="Spang A."/>
            <person name="Saw J.H."/>
            <person name="Jorgensen S.L."/>
            <person name="Zaremba-Niedzwiedzka K."/>
            <person name="Martijn J."/>
            <person name="Lind A.E."/>
            <person name="van Eijk R."/>
            <person name="Schleper C."/>
            <person name="Guy L."/>
            <person name="Ettema T.J."/>
        </authorList>
    </citation>
    <scope>NUCLEOTIDE SEQUENCE</scope>
</reference>